<organism evidence="2">
    <name type="scientific">Arundo donax</name>
    <name type="common">Giant reed</name>
    <name type="synonym">Donax arundinaceus</name>
    <dbReference type="NCBI Taxonomy" id="35708"/>
    <lineage>
        <taxon>Eukaryota</taxon>
        <taxon>Viridiplantae</taxon>
        <taxon>Streptophyta</taxon>
        <taxon>Embryophyta</taxon>
        <taxon>Tracheophyta</taxon>
        <taxon>Spermatophyta</taxon>
        <taxon>Magnoliopsida</taxon>
        <taxon>Liliopsida</taxon>
        <taxon>Poales</taxon>
        <taxon>Poaceae</taxon>
        <taxon>PACMAD clade</taxon>
        <taxon>Arundinoideae</taxon>
        <taxon>Arundineae</taxon>
        <taxon>Arundo</taxon>
    </lineage>
</organism>
<dbReference type="AlphaFoldDB" id="A0A0A9G7H6"/>
<reference evidence="2" key="1">
    <citation type="submission" date="2014-09" db="EMBL/GenBank/DDBJ databases">
        <authorList>
            <person name="Magalhaes I.L.F."/>
            <person name="Oliveira U."/>
            <person name="Santos F.R."/>
            <person name="Vidigal T.H.D.A."/>
            <person name="Brescovit A.D."/>
            <person name="Santos A.J."/>
        </authorList>
    </citation>
    <scope>NUCLEOTIDE SEQUENCE</scope>
    <source>
        <tissue evidence="2">Shoot tissue taken approximately 20 cm above the soil surface</tissue>
    </source>
</reference>
<reference evidence="2" key="2">
    <citation type="journal article" date="2015" name="Data Brief">
        <title>Shoot transcriptome of the giant reed, Arundo donax.</title>
        <authorList>
            <person name="Barrero R.A."/>
            <person name="Guerrero F.D."/>
            <person name="Moolhuijzen P."/>
            <person name="Goolsby J.A."/>
            <person name="Tidwell J."/>
            <person name="Bellgard S.E."/>
            <person name="Bellgard M.I."/>
        </authorList>
    </citation>
    <scope>NUCLEOTIDE SEQUENCE</scope>
    <source>
        <tissue evidence="2">Shoot tissue taken approximately 20 cm above the soil surface</tissue>
    </source>
</reference>
<protein>
    <submittedName>
        <fullName evidence="2">Uncharacterized protein</fullName>
    </submittedName>
</protein>
<sequence>MGSTRTHRGRCCSPNQWMEPMSLGSIGAQRFLQMSLNLSGVSRSSHASHVMTEDSCGQPKPRKTRGLPQGSRSFLDCLWTAGRNL</sequence>
<feature type="region of interest" description="Disordered" evidence="1">
    <location>
        <begin position="49"/>
        <end position="69"/>
    </location>
</feature>
<dbReference type="EMBL" id="GBRH01181308">
    <property type="protein sequence ID" value="JAE16588.1"/>
    <property type="molecule type" value="Transcribed_RNA"/>
</dbReference>
<proteinExistence type="predicted"/>
<evidence type="ECO:0000313" key="2">
    <source>
        <dbReference type="EMBL" id="JAE16588.1"/>
    </source>
</evidence>
<evidence type="ECO:0000256" key="1">
    <source>
        <dbReference type="SAM" id="MobiDB-lite"/>
    </source>
</evidence>
<name>A0A0A9G7H6_ARUDO</name>
<accession>A0A0A9G7H6</accession>